<dbReference type="InterPro" id="IPR050463">
    <property type="entry name" value="Gfo/Idh/MocA_oxidrdct_glycsds"/>
</dbReference>
<evidence type="ECO:0000313" key="4">
    <source>
        <dbReference type="EMBL" id="SVB70159.1"/>
    </source>
</evidence>
<dbReference type="GO" id="GO:0016491">
    <property type="term" value="F:oxidoreductase activity"/>
    <property type="evidence" value="ECO:0007669"/>
    <property type="project" value="UniProtKB-KW"/>
</dbReference>
<dbReference type="SUPFAM" id="SSF55347">
    <property type="entry name" value="Glyceraldehyde-3-phosphate dehydrogenase-like, C-terminal domain"/>
    <property type="match status" value="1"/>
</dbReference>
<dbReference type="Gene3D" id="3.30.360.10">
    <property type="entry name" value="Dihydrodipicolinate Reductase, domain 2"/>
    <property type="match status" value="1"/>
</dbReference>
<name>A0A382G5I6_9ZZZZ</name>
<evidence type="ECO:0008006" key="5">
    <source>
        <dbReference type="Google" id="ProtNLM"/>
    </source>
</evidence>
<dbReference type="Pfam" id="PF02894">
    <property type="entry name" value="GFO_IDH_MocA_C"/>
    <property type="match status" value="1"/>
</dbReference>
<dbReference type="InterPro" id="IPR004104">
    <property type="entry name" value="Gfo/Idh/MocA-like_OxRdtase_C"/>
</dbReference>
<accession>A0A382G5I6</accession>
<keyword evidence="1" id="KW-0560">Oxidoreductase</keyword>
<evidence type="ECO:0000259" key="2">
    <source>
        <dbReference type="Pfam" id="PF01408"/>
    </source>
</evidence>
<dbReference type="Gene3D" id="3.40.50.720">
    <property type="entry name" value="NAD(P)-binding Rossmann-like Domain"/>
    <property type="match status" value="1"/>
</dbReference>
<gene>
    <name evidence="4" type="ORF">METZ01_LOCUS223013</name>
</gene>
<sequence>MSQKRYRAGAIGHTGAGNYGHGLHLAYRYLESVEFIAVADPDHIGRQKAVEETNALRSYANYSEMLEREDLDIVSVCPRWVTNHVEVVLACLEADCHVYCEKPMTATLADGDLIVDMAAQKDLKVAVSHQGVYFPSTYALKQLLQDEKIGQVESIRAHGKQDGRGGGEDMITLGTHTFNMMRFLVGDVDWMSAHVTEVKEEVGLDHVRVPTEPVGPVAGDCIESYFAFKSGVTGFYDSRKDRFGRGGMEIYGSEGIISPNIGRADQVAICLDPCWRIGDPSQQWEMIEICDLPPTSEKSLDYGNHLAIVDLIEAIEQNRQPLSSASDAVAALEMIVGAYQSQLTKARVSFPIKNRQHPLSH</sequence>
<organism evidence="4">
    <name type="scientific">marine metagenome</name>
    <dbReference type="NCBI Taxonomy" id="408172"/>
    <lineage>
        <taxon>unclassified sequences</taxon>
        <taxon>metagenomes</taxon>
        <taxon>ecological metagenomes</taxon>
    </lineage>
</organism>
<dbReference type="Pfam" id="PF01408">
    <property type="entry name" value="GFO_IDH_MocA"/>
    <property type="match status" value="1"/>
</dbReference>
<evidence type="ECO:0000256" key="1">
    <source>
        <dbReference type="ARBA" id="ARBA00023002"/>
    </source>
</evidence>
<dbReference type="InterPro" id="IPR000683">
    <property type="entry name" value="Gfo/Idh/MocA-like_OxRdtase_N"/>
</dbReference>
<reference evidence="4" key="1">
    <citation type="submission" date="2018-05" db="EMBL/GenBank/DDBJ databases">
        <authorList>
            <person name="Lanie J.A."/>
            <person name="Ng W.-L."/>
            <person name="Kazmierczak K.M."/>
            <person name="Andrzejewski T.M."/>
            <person name="Davidsen T.M."/>
            <person name="Wayne K.J."/>
            <person name="Tettelin H."/>
            <person name="Glass J.I."/>
            <person name="Rusch D."/>
            <person name="Podicherti R."/>
            <person name="Tsui H.-C.T."/>
            <person name="Winkler M.E."/>
        </authorList>
    </citation>
    <scope>NUCLEOTIDE SEQUENCE</scope>
</reference>
<dbReference type="GO" id="GO:0000166">
    <property type="term" value="F:nucleotide binding"/>
    <property type="evidence" value="ECO:0007669"/>
    <property type="project" value="InterPro"/>
</dbReference>
<dbReference type="InterPro" id="IPR036291">
    <property type="entry name" value="NAD(P)-bd_dom_sf"/>
</dbReference>
<dbReference type="PANTHER" id="PTHR43818">
    <property type="entry name" value="BCDNA.GH03377"/>
    <property type="match status" value="1"/>
</dbReference>
<feature type="domain" description="Gfo/Idh/MocA-like oxidoreductase C-terminal" evidence="3">
    <location>
        <begin position="142"/>
        <end position="348"/>
    </location>
</feature>
<feature type="domain" description="Gfo/Idh/MocA-like oxidoreductase N-terminal" evidence="2">
    <location>
        <begin position="14"/>
        <end position="129"/>
    </location>
</feature>
<protein>
    <recommendedName>
        <fullName evidence="5">Gfo/Idh/MocA-like oxidoreductase N-terminal domain-containing protein</fullName>
    </recommendedName>
</protein>
<dbReference type="SUPFAM" id="SSF51735">
    <property type="entry name" value="NAD(P)-binding Rossmann-fold domains"/>
    <property type="match status" value="1"/>
</dbReference>
<dbReference type="AlphaFoldDB" id="A0A382G5I6"/>
<dbReference type="EMBL" id="UINC01053537">
    <property type="protein sequence ID" value="SVB70159.1"/>
    <property type="molecule type" value="Genomic_DNA"/>
</dbReference>
<evidence type="ECO:0000259" key="3">
    <source>
        <dbReference type="Pfam" id="PF02894"/>
    </source>
</evidence>
<proteinExistence type="predicted"/>
<dbReference type="PANTHER" id="PTHR43818:SF11">
    <property type="entry name" value="BCDNA.GH03377"/>
    <property type="match status" value="1"/>
</dbReference>